<dbReference type="PANTHER" id="PTHR43669">
    <property type="entry name" value="5-KETO-D-GLUCONATE 5-REDUCTASE"/>
    <property type="match status" value="1"/>
</dbReference>
<dbReference type="PRINTS" id="PR00080">
    <property type="entry name" value="SDRFAMILY"/>
</dbReference>
<dbReference type="AlphaFoldDB" id="A0A537J395"/>
<dbReference type="EMBL" id="VBAO01000416">
    <property type="protein sequence ID" value="TMI77955.1"/>
    <property type="molecule type" value="Genomic_DNA"/>
</dbReference>
<evidence type="ECO:0000313" key="4">
    <source>
        <dbReference type="Proteomes" id="UP000320048"/>
    </source>
</evidence>
<dbReference type="Proteomes" id="UP000320048">
    <property type="component" value="Unassembled WGS sequence"/>
</dbReference>
<dbReference type="Pfam" id="PF13561">
    <property type="entry name" value="adh_short_C2"/>
    <property type="match status" value="1"/>
</dbReference>
<name>A0A537J395_9BACT</name>
<dbReference type="Gene3D" id="3.40.50.720">
    <property type="entry name" value="NAD(P)-binding Rossmann-like Domain"/>
    <property type="match status" value="1"/>
</dbReference>
<dbReference type="PANTHER" id="PTHR43669:SF8">
    <property type="entry name" value="SHORT-CHAIN TYPE DEHYDROGENASE_REDUCTASE-RELATED"/>
    <property type="match status" value="1"/>
</dbReference>
<comment type="similarity">
    <text evidence="1">Belongs to the short-chain dehydrogenases/reductases (SDR) family.</text>
</comment>
<evidence type="ECO:0000313" key="3">
    <source>
        <dbReference type="EMBL" id="TMI77955.1"/>
    </source>
</evidence>
<evidence type="ECO:0000256" key="2">
    <source>
        <dbReference type="ARBA" id="ARBA00023002"/>
    </source>
</evidence>
<dbReference type="InterPro" id="IPR020904">
    <property type="entry name" value="Sc_DH/Rdtase_CS"/>
</dbReference>
<dbReference type="GO" id="GO:0016491">
    <property type="term" value="F:oxidoreductase activity"/>
    <property type="evidence" value="ECO:0007669"/>
    <property type="project" value="UniProtKB-KW"/>
</dbReference>
<dbReference type="InterPro" id="IPR036291">
    <property type="entry name" value="NAD(P)-bd_dom_sf"/>
</dbReference>
<reference evidence="3 4" key="1">
    <citation type="journal article" date="2019" name="Nat. Microbiol.">
        <title>Mediterranean grassland soil C-N compound turnover is dependent on rainfall and depth, and is mediated by genomically divergent microorganisms.</title>
        <authorList>
            <person name="Diamond S."/>
            <person name="Andeer P.F."/>
            <person name="Li Z."/>
            <person name="Crits-Christoph A."/>
            <person name="Burstein D."/>
            <person name="Anantharaman K."/>
            <person name="Lane K.R."/>
            <person name="Thomas B.C."/>
            <person name="Pan C."/>
            <person name="Northen T.R."/>
            <person name="Banfield J.F."/>
        </authorList>
    </citation>
    <scope>NUCLEOTIDE SEQUENCE [LARGE SCALE GENOMIC DNA]</scope>
    <source>
        <strain evidence="3">NP_7</strain>
    </source>
</reference>
<dbReference type="PROSITE" id="PS00061">
    <property type="entry name" value="ADH_SHORT"/>
    <property type="match status" value="1"/>
</dbReference>
<gene>
    <name evidence="3" type="ORF">E6H04_13325</name>
</gene>
<dbReference type="PRINTS" id="PR00081">
    <property type="entry name" value="GDHRDH"/>
</dbReference>
<accession>A0A537J395</accession>
<sequence>MDYARLFRLDGRVAVVIGAGSGIGRSAARALAAHGAHVVAADLNAAAAGETAALIGQAGGRAEAETVDIGREEEVRRLFAAVGSRHPSLDVVVTTPSINVRKPVLAYTAGDLDRVLAVNLKGTFYVLREAGRRMAEQGRGSIIAFSSIRAQVVEPGQSVYSATKAGTVQLVRALAAELGPRGVRANAIAPGVVDTPLTRPITQNPAWRQAYADRT</sequence>
<dbReference type="SUPFAM" id="SSF51735">
    <property type="entry name" value="NAD(P)-binding Rossmann-fold domains"/>
    <property type="match status" value="1"/>
</dbReference>
<protein>
    <submittedName>
        <fullName evidence="3">SDR family oxidoreductase</fullName>
    </submittedName>
</protein>
<organism evidence="3 4">
    <name type="scientific">Candidatus Segetimicrobium genomatis</name>
    <dbReference type="NCBI Taxonomy" id="2569760"/>
    <lineage>
        <taxon>Bacteria</taxon>
        <taxon>Bacillati</taxon>
        <taxon>Candidatus Sysuimicrobiota</taxon>
        <taxon>Candidatus Sysuimicrobiia</taxon>
        <taxon>Candidatus Sysuimicrobiales</taxon>
        <taxon>Candidatus Segetimicrobiaceae</taxon>
        <taxon>Candidatus Segetimicrobium</taxon>
    </lineage>
</organism>
<evidence type="ECO:0000256" key="1">
    <source>
        <dbReference type="ARBA" id="ARBA00006484"/>
    </source>
</evidence>
<proteinExistence type="inferred from homology"/>
<dbReference type="FunFam" id="3.40.50.720:FF:000084">
    <property type="entry name" value="Short-chain dehydrogenase reductase"/>
    <property type="match status" value="1"/>
</dbReference>
<feature type="non-terminal residue" evidence="3">
    <location>
        <position position="215"/>
    </location>
</feature>
<dbReference type="CDD" id="cd05233">
    <property type="entry name" value="SDR_c"/>
    <property type="match status" value="1"/>
</dbReference>
<keyword evidence="2" id="KW-0560">Oxidoreductase</keyword>
<comment type="caution">
    <text evidence="3">The sequence shown here is derived from an EMBL/GenBank/DDBJ whole genome shotgun (WGS) entry which is preliminary data.</text>
</comment>
<dbReference type="InterPro" id="IPR002347">
    <property type="entry name" value="SDR_fam"/>
</dbReference>